<evidence type="ECO:0000313" key="3">
    <source>
        <dbReference type="Proteomes" id="UP000494249"/>
    </source>
</evidence>
<organism evidence="2 3">
    <name type="scientific">Paraburkholderia phenoliruptrix</name>
    <dbReference type="NCBI Taxonomy" id="252970"/>
    <lineage>
        <taxon>Bacteria</taxon>
        <taxon>Pseudomonadati</taxon>
        <taxon>Pseudomonadota</taxon>
        <taxon>Betaproteobacteria</taxon>
        <taxon>Burkholderiales</taxon>
        <taxon>Burkholderiaceae</taxon>
        <taxon>Paraburkholderia</taxon>
    </lineage>
</organism>
<dbReference type="EMBL" id="CADIKB010000031">
    <property type="protein sequence ID" value="CAB3722935.1"/>
    <property type="molecule type" value="Genomic_DNA"/>
</dbReference>
<dbReference type="Proteomes" id="UP000494249">
    <property type="component" value="Unassembled WGS sequence"/>
</dbReference>
<gene>
    <name evidence="2" type="ORF">LMG22037_04918</name>
</gene>
<evidence type="ECO:0000313" key="2">
    <source>
        <dbReference type="EMBL" id="CAB3722935.1"/>
    </source>
</evidence>
<accession>A0A6J5C4B6</accession>
<feature type="region of interest" description="Disordered" evidence="1">
    <location>
        <begin position="67"/>
        <end position="87"/>
    </location>
</feature>
<protein>
    <submittedName>
        <fullName evidence="2">Uncharacterized protein</fullName>
    </submittedName>
</protein>
<sequence>MRVGVLRAAMLVAVRLQMIDAGRRMPMQVCVQRNLLRLDDVLMSRLALASRTRGTLHRDGRERLNREAQCQQENDEEFAPVVHKREV</sequence>
<name>A0A6J5C4B6_9BURK</name>
<proteinExistence type="predicted"/>
<reference evidence="2 3" key="1">
    <citation type="submission" date="2020-04" db="EMBL/GenBank/DDBJ databases">
        <authorList>
            <person name="De Canck E."/>
        </authorList>
    </citation>
    <scope>NUCLEOTIDE SEQUENCE [LARGE SCALE GENOMIC DNA]</scope>
    <source>
        <strain evidence="2 3">LMG 22037</strain>
    </source>
</reference>
<evidence type="ECO:0000256" key="1">
    <source>
        <dbReference type="SAM" id="MobiDB-lite"/>
    </source>
</evidence>
<dbReference type="AlphaFoldDB" id="A0A6J5C4B6"/>